<proteinExistence type="predicted"/>
<evidence type="ECO:0000313" key="2">
    <source>
        <dbReference type="Proteomes" id="UP000694892"/>
    </source>
</evidence>
<evidence type="ECO:0000313" key="1">
    <source>
        <dbReference type="EMBL" id="OCT61070.1"/>
    </source>
</evidence>
<gene>
    <name evidence="1" type="ORF">XELAEV_18047099mg</name>
</gene>
<accession>A0A974H1I3</accession>
<dbReference type="EMBL" id="CM004483">
    <property type="protein sequence ID" value="OCT61070.1"/>
    <property type="molecule type" value="Genomic_DNA"/>
</dbReference>
<reference evidence="2" key="1">
    <citation type="journal article" date="2016" name="Nature">
        <title>Genome evolution in the allotetraploid frog Xenopus laevis.</title>
        <authorList>
            <person name="Session A.M."/>
            <person name="Uno Y."/>
            <person name="Kwon T."/>
            <person name="Chapman J.A."/>
            <person name="Toyoda A."/>
            <person name="Takahashi S."/>
            <person name="Fukui A."/>
            <person name="Hikosaka A."/>
            <person name="Suzuki A."/>
            <person name="Kondo M."/>
            <person name="van Heeringen S.J."/>
            <person name="Quigley I."/>
            <person name="Heinz S."/>
            <person name="Ogino H."/>
            <person name="Ochi H."/>
            <person name="Hellsten U."/>
            <person name="Lyons J.B."/>
            <person name="Simakov O."/>
            <person name="Putnam N."/>
            <person name="Stites J."/>
            <person name="Kuroki Y."/>
            <person name="Tanaka T."/>
            <person name="Michiue T."/>
            <person name="Watanabe M."/>
            <person name="Bogdanovic O."/>
            <person name="Lister R."/>
            <person name="Georgiou G."/>
            <person name="Paranjpe S.S."/>
            <person name="van Kruijsbergen I."/>
            <person name="Shu S."/>
            <person name="Carlson J."/>
            <person name="Kinoshita T."/>
            <person name="Ohta Y."/>
            <person name="Mawaribuchi S."/>
            <person name="Jenkins J."/>
            <person name="Grimwood J."/>
            <person name="Schmutz J."/>
            <person name="Mitros T."/>
            <person name="Mozaffari S.V."/>
            <person name="Suzuki Y."/>
            <person name="Haramoto Y."/>
            <person name="Yamamoto T.S."/>
            <person name="Takagi C."/>
            <person name="Heald R."/>
            <person name="Miller K."/>
            <person name="Haudenschild C."/>
            <person name="Kitzman J."/>
            <person name="Nakayama T."/>
            <person name="Izutsu Y."/>
            <person name="Robert J."/>
            <person name="Fortriede J."/>
            <person name="Burns K."/>
            <person name="Lotay V."/>
            <person name="Karimi K."/>
            <person name="Yasuoka Y."/>
            <person name="Dichmann D.S."/>
            <person name="Flajnik M.F."/>
            <person name="Houston D.W."/>
            <person name="Shendure J."/>
            <person name="DuPasquier L."/>
            <person name="Vize P.D."/>
            <person name="Zorn A.M."/>
            <person name="Ito M."/>
            <person name="Marcotte E.M."/>
            <person name="Wallingford J.B."/>
            <person name="Ito Y."/>
            <person name="Asashima M."/>
            <person name="Ueno N."/>
            <person name="Matsuda Y."/>
            <person name="Veenstra G.J."/>
            <person name="Fujiyama A."/>
            <person name="Harland R.M."/>
            <person name="Taira M."/>
            <person name="Rokhsar D.S."/>
        </authorList>
    </citation>
    <scope>NUCLEOTIDE SEQUENCE [LARGE SCALE GENOMIC DNA]</scope>
    <source>
        <strain evidence="2">J</strain>
    </source>
</reference>
<organism evidence="1 2">
    <name type="scientific">Xenopus laevis</name>
    <name type="common">African clawed frog</name>
    <dbReference type="NCBI Taxonomy" id="8355"/>
    <lineage>
        <taxon>Eukaryota</taxon>
        <taxon>Metazoa</taxon>
        <taxon>Chordata</taxon>
        <taxon>Craniata</taxon>
        <taxon>Vertebrata</taxon>
        <taxon>Euteleostomi</taxon>
        <taxon>Amphibia</taxon>
        <taxon>Batrachia</taxon>
        <taxon>Anura</taxon>
        <taxon>Pipoidea</taxon>
        <taxon>Pipidae</taxon>
        <taxon>Xenopodinae</taxon>
        <taxon>Xenopus</taxon>
        <taxon>Xenopus</taxon>
    </lineage>
</organism>
<protein>
    <recommendedName>
        <fullName evidence="3">Reverse transcriptase domain-containing protein</fullName>
    </recommendedName>
</protein>
<dbReference type="AlphaFoldDB" id="A0A974H1I3"/>
<sequence length="258" mass="30255">MKPLAYIQYIDDILISWADTEQKLIQFHEHKPTEKLSYLMYDSFHHHTKQAIIYRQALHYNLICSDTSEKNWHLGTLRKDFINRLYNPRIVDHNIHRVTKVSKNQLLKYKQKRETDQTKGYILTIFPGPPILAFRLPSNLRRLIITSSLSGSTYKETHPCERKRCKTCPHILSSDRVPIPDTLEEYYVHGHYTCSSSNVFYAISSTKYPTRSIYIGKTGHSLINRTNVYNLTINNKKLDTPEGKNFSSPNYNLDDFKI</sequence>
<dbReference type="Proteomes" id="UP000694892">
    <property type="component" value="Chromosome 9_10S"/>
</dbReference>
<evidence type="ECO:0008006" key="3">
    <source>
        <dbReference type="Google" id="ProtNLM"/>
    </source>
</evidence>
<name>A0A974H1I3_XENLA</name>